<dbReference type="GeneID" id="63804065"/>
<evidence type="ECO:0000313" key="3">
    <source>
        <dbReference type="Proteomes" id="UP000193922"/>
    </source>
</evidence>
<dbReference type="AlphaFoldDB" id="A0A1Y1W9N0"/>
<dbReference type="InterPro" id="IPR001251">
    <property type="entry name" value="CRAL-TRIO_dom"/>
</dbReference>
<dbReference type="PROSITE" id="PS50191">
    <property type="entry name" value="CRAL_TRIO"/>
    <property type="match status" value="1"/>
</dbReference>
<dbReference type="InterPro" id="IPR036273">
    <property type="entry name" value="CRAL/TRIO_N_dom_sf"/>
</dbReference>
<evidence type="ECO:0000259" key="1">
    <source>
        <dbReference type="PROSITE" id="PS50191"/>
    </source>
</evidence>
<evidence type="ECO:0000313" key="2">
    <source>
        <dbReference type="EMBL" id="ORX70018.1"/>
    </source>
</evidence>
<dbReference type="Proteomes" id="UP000193922">
    <property type="component" value="Unassembled WGS sequence"/>
</dbReference>
<reference evidence="2 3" key="1">
    <citation type="submission" date="2016-07" db="EMBL/GenBank/DDBJ databases">
        <title>Pervasive Adenine N6-methylation of Active Genes in Fungi.</title>
        <authorList>
            <consortium name="DOE Joint Genome Institute"/>
            <person name="Mondo S.J."/>
            <person name="Dannebaum R.O."/>
            <person name="Kuo R.C."/>
            <person name="Labutti K."/>
            <person name="Haridas S."/>
            <person name="Kuo A."/>
            <person name="Salamov A."/>
            <person name="Ahrendt S.R."/>
            <person name="Lipzen A."/>
            <person name="Sullivan W."/>
            <person name="Andreopoulos W.B."/>
            <person name="Clum A."/>
            <person name="Lindquist E."/>
            <person name="Daum C."/>
            <person name="Ramamoorthy G.K."/>
            <person name="Gryganskyi A."/>
            <person name="Culley D."/>
            <person name="Magnuson J.K."/>
            <person name="James T.Y."/>
            <person name="O'Malley M.A."/>
            <person name="Stajich J.E."/>
            <person name="Spatafora J.W."/>
            <person name="Visel A."/>
            <person name="Grigoriev I.V."/>
        </authorList>
    </citation>
    <scope>NUCLEOTIDE SEQUENCE [LARGE SCALE GENOMIC DNA]</scope>
    <source>
        <strain evidence="2 3">ATCC 12442</strain>
    </source>
</reference>
<dbReference type="SMART" id="SM00516">
    <property type="entry name" value="SEC14"/>
    <property type="match status" value="1"/>
</dbReference>
<gene>
    <name evidence="2" type="ORF">DL89DRAFT_267247</name>
</gene>
<dbReference type="OrthoDB" id="43460at2759"/>
<dbReference type="Pfam" id="PF00650">
    <property type="entry name" value="CRAL_TRIO"/>
    <property type="match status" value="1"/>
</dbReference>
<dbReference type="RefSeq" id="XP_040743656.1">
    <property type="nucleotide sequence ID" value="XM_040887417.1"/>
</dbReference>
<keyword evidence="3" id="KW-1185">Reference proteome</keyword>
<name>A0A1Y1W9N0_9FUNG</name>
<sequence length="419" mass="47741">MSAKNSLVDSYKTRTPIVDGRVGHLTQEQEQKLKQLWSKLFAHFETTSGKAIPVLDDPFGVGKQACLDDTPEELTAWYAANTRRVEDARYRTVSDDLYLSGKREAIVPKGFKPLFGDKPSERSFRNAFWQAAMTHRHPDSLLLGYLVVNDWDVQKAFDAVAATVKWRATHAIDRLMWEGESTQNLRFLERALDYTAGKDKLGCPVIVVRSRKYTPKEICNEVWEKRSIFLLERTTLIARASGKKTLIINDLTGFGMSNIDYNASKDSLDKHSTHYPDLYQLLILHVNSRLFSGVWKVVSKLLDPVTTSRVQMTRNLDELRVFIDDDHISSDMGGRNEVDLVYKYPTREENAKMFDTQGRVAAEKAFVDAVDAFEAGTRAWCSNGDIPARDKLAARLYSAVIELDPYIRSRFLLERQGKM</sequence>
<organism evidence="2 3">
    <name type="scientific">Linderina pennispora</name>
    <dbReference type="NCBI Taxonomy" id="61395"/>
    <lineage>
        <taxon>Eukaryota</taxon>
        <taxon>Fungi</taxon>
        <taxon>Fungi incertae sedis</taxon>
        <taxon>Zoopagomycota</taxon>
        <taxon>Kickxellomycotina</taxon>
        <taxon>Kickxellomycetes</taxon>
        <taxon>Kickxellales</taxon>
        <taxon>Kickxellaceae</taxon>
        <taxon>Linderina</taxon>
    </lineage>
</organism>
<dbReference type="PANTHER" id="PTHR46590:SF1">
    <property type="entry name" value="PHOSPHATIDYLINOSITOL TRANSFER PROTEIN CSR1"/>
    <property type="match status" value="1"/>
</dbReference>
<protein>
    <submittedName>
        <fullName evidence="2">CRAL/TRIO domain-containing protein</fullName>
    </submittedName>
</protein>
<proteinExistence type="predicted"/>
<dbReference type="InterPro" id="IPR052432">
    <property type="entry name" value="PITP/CRAL-TRIO"/>
</dbReference>
<dbReference type="Gene3D" id="3.40.525.10">
    <property type="entry name" value="CRAL-TRIO lipid binding domain"/>
    <property type="match status" value="1"/>
</dbReference>
<feature type="domain" description="CRAL-TRIO" evidence="1">
    <location>
        <begin position="197"/>
        <end position="340"/>
    </location>
</feature>
<dbReference type="SUPFAM" id="SSF46938">
    <property type="entry name" value="CRAL/TRIO N-terminal domain"/>
    <property type="match status" value="1"/>
</dbReference>
<dbReference type="SUPFAM" id="SSF52087">
    <property type="entry name" value="CRAL/TRIO domain"/>
    <property type="match status" value="1"/>
</dbReference>
<dbReference type="STRING" id="61395.A0A1Y1W9N0"/>
<accession>A0A1Y1W9N0</accession>
<dbReference type="InterPro" id="IPR036865">
    <property type="entry name" value="CRAL-TRIO_dom_sf"/>
</dbReference>
<dbReference type="CDD" id="cd00170">
    <property type="entry name" value="SEC14"/>
    <property type="match status" value="1"/>
</dbReference>
<dbReference type="EMBL" id="MCFD01000006">
    <property type="protein sequence ID" value="ORX70018.1"/>
    <property type="molecule type" value="Genomic_DNA"/>
</dbReference>
<dbReference type="PANTHER" id="PTHR46590">
    <property type="entry name" value="PHOSPHATIDYLINOSITOL TRANSFER PROTEIN CSR1-RELATED"/>
    <property type="match status" value="1"/>
</dbReference>
<comment type="caution">
    <text evidence="2">The sequence shown here is derived from an EMBL/GenBank/DDBJ whole genome shotgun (WGS) entry which is preliminary data.</text>
</comment>